<reference evidence="2" key="1">
    <citation type="submission" date="2022-11" db="UniProtKB">
        <authorList>
            <consortium name="WormBaseParasite"/>
        </authorList>
    </citation>
    <scope>IDENTIFICATION</scope>
</reference>
<dbReference type="Proteomes" id="UP000887579">
    <property type="component" value="Unplaced"/>
</dbReference>
<organism evidence="1 2">
    <name type="scientific">Panagrolaimus sp. ES5</name>
    <dbReference type="NCBI Taxonomy" id="591445"/>
    <lineage>
        <taxon>Eukaryota</taxon>
        <taxon>Metazoa</taxon>
        <taxon>Ecdysozoa</taxon>
        <taxon>Nematoda</taxon>
        <taxon>Chromadorea</taxon>
        <taxon>Rhabditida</taxon>
        <taxon>Tylenchina</taxon>
        <taxon>Panagrolaimomorpha</taxon>
        <taxon>Panagrolaimoidea</taxon>
        <taxon>Panagrolaimidae</taxon>
        <taxon>Panagrolaimus</taxon>
    </lineage>
</organism>
<dbReference type="WBParaSite" id="ES5_v2.g28341.t1">
    <property type="protein sequence ID" value="ES5_v2.g28341.t1"/>
    <property type="gene ID" value="ES5_v2.g28341"/>
</dbReference>
<protein>
    <submittedName>
        <fullName evidence="2">Fibronectin type-III domain-containing protein</fullName>
    </submittedName>
</protein>
<proteinExistence type="predicted"/>
<sequence length="266" mass="26577">TGTEPEGIIAFNIAFTDLAGNAGTAVTATTNSSSVTYDKTIPTLTAVTIASNNLTTSLAKAGDLITLNFTAAEAIAIPTVTIGGTAVTPTNSGGNNWVATQIVSGTTPEGVLAFNIAFSDLPGNAGTPVTATTNSSTVTIDRTAPAVPTGLAATAGNTQNTITWNASPAPDLGKYILYAGTTINPTTAIQTIPAGTLTYTHTGLTNGIGYFYRISAVDLTGNEGVKSANIVSVPKGAQTITFNPLAASVYGATPITLTATSSSALA</sequence>
<accession>A0AC34GF92</accession>
<name>A0AC34GF92_9BILA</name>
<evidence type="ECO:0000313" key="1">
    <source>
        <dbReference type="Proteomes" id="UP000887579"/>
    </source>
</evidence>
<evidence type="ECO:0000313" key="2">
    <source>
        <dbReference type="WBParaSite" id="ES5_v2.g28341.t1"/>
    </source>
</evidence>